<evidence type="ECO:0000313" key="6">
    <source>
        <dbReference type="Proteomes" id="UP000298663"/>
    </source>
</evidence>
<protein>
    <submittedName>
        <fullName evidence="5">Uncharacterized protein</fullName>
    </submittedName>
</protein>
<accession>A0A4U8ULE7</accession>
<dbReference type="GO" id="GO:0005524">
    <property type="term" value="F:ATP binding"/>
    <property type="evidence" value="ECO:0007669"/>
    <property type="project" value="InterPro"/>
</dbReference>
<organism evidence="5 6">
    <name type="scientific">Steinernema carpocapsae</name>
    <name type="common">Entomopathogenic nematode</name>
    <dbReference type="NCBI Taxonomy" id="34508"/>
    <lineage>
        <taxon>Eukaryota</taxon>
        <taxon>Metazoa</taxon>
        <taxon>Ecdysozoa</taxon>
        <taxon>Nematoda</taxon>
        <taxon>Chromadorea</taxon>
        <taxon>Rhabditida</taxon>
        <taxon>Tylenchina</taxon>
        <taxon>Panagrolaimomorpha</taxon>
        <taxon>Strongyloidoidea</taxon>
        <taxon>Steinernematidae</taxon>
        <taxon>Steinernema</taxon>
    </lineage>
</organism>
<keyword evidence="1 4" id="KW-0812">Transmembrane</keyword>
<feature type="transmembrane region" description="Helical" evidence="4">
    <location>
        <begin position="47"/>
        <end position="71"/>
    </location>
</feature>
<keyword evidence="3 4" id="KW-0472">Membrane</keyword>
<name>A0A4U8ULE7_STECR</name>
<evidence type="ECO:0000313" key="5">
    <source>
        <dbReference type="EMBL" id="TMS33676.1"/>
    </source>
</evidence>
<dbReference type="InterPro" id="IPR036640">
    <property type="entry name" value="ABC1_TM_sf"/>
</dbReference>
<dbReference type="STRING" id="34508.A0A4U8ULE7"/>
<dbReference type="GO" id="GO:0016020">
    <property type="term" value="C:membrane"/>
    <property type="evidence" value="ECO:0007669"/>
    <property type="project" value="InterPro"/>
</dbReference>
<evidence type="ECO:0000256" key="3">
    <source>
        <dbReference type="ARBA" id="ARBA00023136"/>
    </source>
</evidence>
<sequence length="116" mass="13060">MSRAADGSELCQMANECASVVENDETSHEKVEPSGIWGIIRFAREEWLMLSIALIGAIIRGLTFPIFSIIYGQMFKTLTDPTRNDELNGAVDMGSPPEFQENWSSGIMRRKSKRLY</sequence>
<dbReference type="EMBL" id="AZBU02000001">
    <property type="protein sequence ID" value="TMS33676.1"/>
    <property type="molecule type" value="Genomic_DNA"/>
</dbReference>
<keyword evidence="6" id="KW-1185">Reference proteome</keyword>
<proteinExistence type="predicted"/>
<reference evidence="5 6" key="1">
    <citation type="journal article" date="2015" name="Genome Biol.">
        <title>Comparative genomics of Steinernema reveals deeply conserved gene regulatory networks.</title>
        <authorList>
            <person name="Dillman A.R."/>
            <person name="Macchietto M."/>
            <person name="Porter C.F."/>
            <person name="Rogers A."/>
            <person name="Williams B."/>
            <person name="Antoshechkin I."/>
            <person name="Lee M.M."/>
            <person name="Goodwin Z."/>
            <person name="Lu X."/>
            <person name="Lewis E.E."/>
            <person name="Goodrich-Blair H."/>
            <person name="Stock S.P."/>
            <person name="Adams B.J."/>
            <person name="Sternberg P.W."/>
            <person name="Mortazavi A."/>
        </authorList>
    </citation>
    <scope>NUCLEOTIDE SEQUENCE [LARGE SCALE GENOMIC DNA]</scope>
    <source>
        <strain evidence="5 6">ALL</strain>
    </source>
</reference>
<keyword evidence="2 4" id="KW-1133">Transmembrane helix</keyword>
<evidence type="ECO:0000256" key="2">
    <source>
        <dbReference type="ARBA" id="ARBA00022989"/>
    </source>
</evidence>
<evidence type="ECO:0000256" key="4">
    <source>
        <dbReference type="SAM" id="Phobius"/>
    </source>
</evidence>
<gene>
    <name evidence="5" type="ORF">L596_001388</name>
</gene>
<dbReference type="Gene3D" id="1.20.1560.10">
    <property type="entry name" value="ABC transporter type 1, transmembrane domain"/>
    <property type="match status" value="1"/>
</dbReference>
<evidence type="ECO:0000256" key="1">
    <source>
        <dbReference type="ARBA" id="ARBA00022692"/>
    </source>
</evidence>
<reference evidence="5 6" key="2">
    <citation type="journal article" date="2019" name="G3 (Bethesda)">
        <title>Hybrid Assembly of the Genome of the Entomopathogenic Nematode Steinernema carpocapsae Identifies the X-Chromosome.</title>
        <authorList>
            <person name="Serra L."/>
            <person name="Macchietto M."/>
            <person name="Macias-Munoz A."/>
            <person name="McGill C.J."/>
            <person name="Rodriguez I.M."/>
            <person name="Rodriguez B."/>
            <person name="Murad R."/>
            <person name="Mortazavi A."/>
        </authorList>
    </citation>
    <scope>NUCLEOTIDE SEQUENCE [LARGE SCALE GENOMIC DNA]</scope>
    <source>
        <strain evidence="5 6">ALL</strain>
    </source>
</reference>
<dbReference type="Proteomes" id="UP000298663">
    <property type="component" value="Unassembled WGS sequence"/>
</dbReference>
<dbReference type="OrthoDB" id="5862782at2759"/>
<comment type="caution">
    <text evidence="5">The sequence shown here is derived from an EMBL/GenBank/DDBJ whole genome shotgun (WGS) entry which is preliminary data.</text>
</comment>
<dbReference type="AlphaFoldDB" id="A0A4U8ULE7"/>